<feature type="compositionally biased region" description="Basic and acidic residues" evidence="2">
    <location>
        <begin position="626"/>
        <end position="639"/>
    </location>
</feature>
<dbReference type="VEuPathDB" id="ToxoDB:BESB_079570"/>
<feature type="compositionally biased region" description="Low complexity" evidence="2">
    <location>
        <begin position="1088"/>
        <end position="1101"/>
    </location>
</feature>
<name>A0A2A9MBQ1_BESBE</name>
<feature type="compositionally biased region" description="Polar residues" evidence="2">
    <location>
        <begin position="1230"/>
        <end position="1240"/>
    </location>
</feature>
<feature type="compositionally biased region" description="Basic and acidic residues" evidence="2">
    <location>
        <begin position="980"/>
        <end position="1006"/>
    </location>
</feature>
<evidence type="ECO:0008006" key="5">
    <source>
        <dbReference type="Google" id="ProtNLM"/>
    </source>
</evidence>
<reference evidence="3 4" key="1">
    <citation type="submission" date="2017-09" db="EMBL/GenBank/DDBJ databases">
        <title>Genome sequencing of Besnoitia besnoiti strain Bb-Ger1.</title>
        <authorList>
            <person name="Schares G."/>
            <person name="Venepally P."/>
            <person name="Lorenzi H.A."/>
        </authorList>
    </citation>
    <scope>NUCLEOTIDE SEQUENCE [LARGE SCALE GENOMIC DNA]</scope>
    <source>
        <strain evidence="3 4">Bb-Ger1</strain>
    </source>
</reference>
<feature type="region of interest" description="Disordered" evidence="2">
    <location>
        <begin position="788"/>
        <end position="901"/>
    </location>
</feature>
<feature type="compositionally biased region" description="Polar residues" evidence="2">
    <location>
        <begin position="711"/>
        <end position="720"/>
    </location>
</feature>
<feature type="region of interest" description="Disordered" evidence="2">
    <location>
        <begin position="949"/>
        <end position="1540"/>
    </location>
</feature>
<dbReference type="EMBL" id="NWUJ01000008">
    <property type="protein sequence ID" value="PFH33741.1"/>
    <property type="molecule type" value="Genomic_DNA"/>
</dbReference>
<evidence type="ECO:0000256" key="1">
    <source>
        <dbReference type="SAM" id="Coils"/>
    </source>
</evidence>
<feature type="compositionally biased region" description="Low complexity" evidence="2">
    <location>
        <begin position="1191"/>
        <end position="1203"/>
    </location>
</feature>
<evidence type="ECO:0000313" key="4">
    <source>
        <dbReference type="Proteomes" id="UP000224006"/>
    </source>
</evidence>
<feature type="compositionally biased region" description="Polar residues" evidence="2">
    <location>
        <begin position="1102"/>
        <end position="1118"/>
    </location>
</feature>
<feature type="compositionally biased region" description="Basic and acidic residues" evidence="2">
    <location>
        <begin position="1460"/>
        <end position="1469"/>
    </location>
</feature>
<feature type="compositionally biased region" description="Low complexity" evidence="2">
    <location>
        <begin position="1128"/>
        <end position="1140"/>
    </location>
</feature>
<protein>
    <recommendedName>
        <fullName evidence="5">BAR domain-containing protein</fullName>
    </recommendedName>
</protein>
<comment type="caution">
    <text evidence="3">The sequence shown here is derived from an EMBL/GenBank/DDBJ whole genome shotgun (WGS) entry which is preliminary data.</text>
</comment>
<dbReference type="RefSeq" id="XP_029217750.1">
    <property type="nucleotide sequence ID" value="XM_029366319.1"/>
</dbReference>
<feature type="compositionally biased region" description="Low complexity" evidence="2">
    <location>
        <begin position="582"/>
        <end position="617"/>
    </location>
</feature>
<keyword evidence="1" id="KW-0175">Coiled coil</keyword>
<proteinExistence type="predicted"/>
<gene>
    <name evidence="3" type="ORF">BESB_079570</name>
</gene>
<feature type="compositionally biased region" description="Basic and acidic residues" evidence="2">
    <location>
        <begin position="1361"/>
        <end position="1373"/>
    </location>
</feature>
<feature type="compositionally biased region" description="Basic and acidic residues" evidence="2">
    <location>
        <begin position="1205"/>
        <end position="1219"/>
    </location>
</feature>
<feature type="compositionally biased region" description="Polar residues" evidence="2">
    <location>
        <begin position="1470"/>
        <end position="1497"/>
    </location>
</feature>
<feature type="region of interest" description="Disordered" evidence="2">
    <location>
        <begin position="1"/>
        <end position="41"/>
    </location>
</feature>
<feature type="compositionally biased region" description="Low complexity" evidence="2">
    <location>
        <begin position="329"/>
        <end position="381"/>
    </location>
</feature>
<dbReference type="KEGG" id="bbes:BESB_079570"/>
<feature type="region of interest" description="Disordered" evidence="2">
    <location>
        <begin position="471"/>
        <end position="498"/>
    </location>
</feature>
<feature type="region of interest" description="Disordered" evidence="2">
    <location>
        <begin position="422"/>
        <end position="448"/>
    </location>
</feature>
<feature type="compositionally biased region" description="Acidic residues" evidence="2">
    <location>
        <begin position="1530"/>
        <end position="1540"/>
    </location>
</feature>
<feature type="region of interest" description="Disordered" evidence="2">
    <location>
        <begin position="546"/>
        <end position="568"/>
    </location>
</feature>
<dbReference type="OrthoDB" id="334014at2759"/>
<feature type="compositionally biased region" description="Low complexity" evidence="2">
    <location>
        <begin position="812"/>
        <end position="839"/>
    </location>
</feature>
<feature type="region of interest" description="Disordered" evidence="2">
    <location>
        <begin position="326"/>
        <end position="403"/>
    </location>
</feature>
<feature type="region of interest" description="Disordered" evidence="2">
    <location>
        <begin position="263"/>
        <end position="288"/>
    </location>
</feature>
<accession>A0A2A9MBQ1</accession>
<feature type="compositionally biased region" description="Low complexity" evidence="2">
    <location>
        <begin position="1499"/>
        <end position="1509"/>
    </location>
</feature>
<keyword evidence="4" id="KW-1185">Reference proteome</keyword>
<dbReference type="GeneID" id="40312884"/>
<feature type="compositionally biased region" description="Low complexity" evidence="2">
    <location>
        <begin position="29"/>
        <end position="41"/>
    </location>
</feature>
<dbReference type="Gene3D" id="1.20.1270.60">
    <property type="entry name" value="Arfaptin homology (AH) domain/BAR domain"/>
    <property type="match status" value="1"/>
</dbReference>
<feature type="region of interest" description="Disordered" evidence="2">
    <location>
        <begin position="582"/>
        <end position="758"/>
    </location>
</feature>
<evidence type="ECO:0000313" key="3">
    <source>
        <dbReference type="EMBL" id="PFH33741.1"/>
    </source>
</evidence>
<feature type="compositionally biased region" description="Low complexity" evidence="2">
    <location>
        <begin position="871"/>
        <end position="883"/>
    </location>
</feature>
<sequence>MHRMRNFVSQKFSSRHGAAPGARAQNEEAPGGSSAACGPSSRAFPKAGPGVSLGAGAERAQLEELAKFVGRIEVFLSRFDRLLTECDGMHRDLGDSLNIFFSRSTGLRETALELVDALAIFRVVRLELQPHIERTRCAAAERMRKIRRAEVLAKERNNASQKLQHYTKKLSRLKSEVPSGLKAQERVTRNENKLQRASTEFYIKEEAARTEVHETLATRYTAAAQLVSKALLLSRELFSAAHPSLARLPPLLGLLSAPLEDAGTPGVAAAPEAHAGGERGEAASAASSLQGLQASLPAAAPASAHSSVPVVARLGSFVEALRASHDTLPSAQPSPASAAASAPGVTAPSAAANAGGQAASLPGVSPQPQVGGPSGLQSSQPTGGVGLSVSERPSGPVCASALPPDSCTSAVALNETGKTESMHFVGGGTSSHFIHQTDEKSAASGGLGDPDLALAGSAGGGERVAPELAGPLLTFPSSSCGPPPAGHESQQAGPPGAVGSGGGAVCGLAPACPAQGGGQTPQDSYRPSALPQAAAAGFSPAFPSSLGGTSHASLHPAPSCEGATGGQGGSANCHFTQTSFAFSPSSARGASSSASMAAPPHRPAAAGPNAAGLASGALVGDFADPENSRHAAATRREDEAAVSTGKKSVAGDSSSVPQGARDERGEKGSGALSKKLSWGRFMLLSSRQHGDGKRAGGNAAAPRGGKGGNLESAQSASDASRFSRVVFAGDEPAGTPSGPSPHTIGDAEGLDRGRACPHASSSLLLDSSFIGNAADGAQFPATTREDGLFYAQNATRGPGPTSERGTGDSAVFPSSPATPPGAAAAPSSSAPFPSPATSPYAGAACDASPLSFPSQSASAERGEKRDPEGVSSLAPSSLSGPGAFSRGKSDSFAHPFSGHGPVAQASASMLMAARAWVSASEELASAASAAAPSREGGLGLLASQSSLFSAEQREAAARAGAESMRRRSSDGLAHASPRISAKDEGRMEPREREGEERTGTADRRQNEVGLLLRASSPAARDSGRLGADGGTYRGESFSPFPLPAPVFPEGGSRTPPRLRTGFGEGQLSTLLDARGGLSGSPSSRRHSSGGASSGSRDSSSSYYTTQRGSTSSAFSLPQSPSPVGGDLPAGSAATAGTSSRRAPRAGHPPSYGGASSVAPKAERRRLGRVRSAGESEDEDASRCCGDRVPSAEAAAGALRGKGALRAHERQESFFERDSVGARGPAGHGAGSSNPPFSALSTGEEKTPFPSQAPAFPSTTPRLARPPQEEDGGRTRVQASSETEQEPEDESDAKQTKSWRKQGGRGGGRERARPRDRHTKGDDGRAPGRRGGEGAPPASTKGERRRFSGGDAALGDPSTRGGFRDGDRRGRDNADASASSSSAAASAAATFRLSRTRGSSSAGRISPPPEDDERDANEAPRSGRKRRSWAGRLSPDEGSEEDPPASAAAGRPGGKRQGRGRRVEEERDASSSDGESQMGASASDNPSLKSSEPLTTLENGRGSHPGSRSSSCRRLRHLGQGGSGRKASAGEVEEESSQVFW</sequence>
<dbReference type="Proteomes" id="UP000224006">
    <property type="component" value="Chromosome VII"/>
</dbReference>
<feature type="compositionally biased region" description="Low complexity" evidence="2">
    <location>
        <begin position="1374"/>
        <end position="1396"/>
    </location>
</feature>
<feature type="compositionally biased region" description="Basic and acidic residues" evidence="2">
    <location>
        <begin position="1306"/>
        <end position="1331"/>
    </location>
</feature>
<feature type="coiled-coil region" evidence="1">
    <location>
        <begin position="149"/>
        <end position="176"/>
    </location>
</feature>
<dbReference type="InterPro" id="IPR027267">
    <property type="entry name" value="AH/BAR_dom_sf"/>
</dbReference>
<organism evidence="3 4">
    <name type="scientific">Besnoitia besnoiti</name>
    <name type="common">Apicomplexan protozoan</name>
    <dbReference type="NCBI Taxonomy" id="94643"/>
    <lineage>
        <taxon>Eukaryota</taxon>
        <taxon>Sar</taxon>
        <taxon>Alveolata</taxon>
        <taxon>Apicomplexa</taxon>
        <taxon>Conoidasida</taxon>
        <taxon>Coccidia</taxon>
        <taxon>Eucoccidiorida</taxon>
        <taxon>Eimeriorina</taxon>
        <taxon>Sarcocystidae</taxon>
        <taxon>Besnoitia</taxon>
    </lineage>
</organism>
<evidence type="ECO:0000256" key="2">
    <source>
        <dbReference type="SAM" id="MobiDB-lite"/>
    </source>
</evidence>